<evidence type="ECO:0000256" key="1">
    <source>
        <dbReference type="SAM" id="Coils"/>
    </source>
</evidence>
<name>A0ABV1KYW9_9BACL</name>
<comment type="caution">
    <text evidence="2">The sequence shown here is derived from an EMBL/GenBank/DDBJ whole genome shotgun (WGS) entry which is preliminary data.</text>
</comment>
<organism evidence="2 3">
    <name type="scientific">Cohnella silvisoli</name>
    <dbReference type="NCBI Taxonomy" id="2873699"/>
    <lineage>
        <taxon>Bacteria</taxon>
        <taxon>Bacillati</taxon>
        <taxon>Bacillota</taxon>
        <taxon>Bacilli</taxon>
        <taxon>Bacillales</taxon>
        <taxon>Paenibacillaceae</taxon>
        <taxon>Cohnella</taxon>
    </lineage>
</organism>
<keyword evidence="1" id="KW-0175">Coiled coil</keyword>
<protein>
    <submittedName>
        <fullName evidence="2">Uncharacterized protein</fullName>
    </submittedName>
</protein>
<gene>
    <name evidence="2" type="ORF">QJS35_22780</name>
</gene>
<proteinExistence type="predicted"/>
<reference evidence="2 3" key="1">
    <citation type="journal article" date="2023" name="Genome Announc.">
        <title>Pan-Genome Analyses of the Genus Cohnella and Proposal of the Novel Species Cohnella silvisoli sp. nov., Isolated from Forest Soil.</title>
        <authorList>
            <person name="Wang C."/>
            <person name="Mao L."/>
            <person name="Bao G."/>
            <person name="Zhu H."/>
        </authorList>
    </citation>
    <scope>NUCLEOTIDE SEQUENCE [LARGE SCALE GENOMIC DNA]</scope>
    <source>
        <strain evidence="2 3">NL03-T5-1</strain>
    </source>
</reference>
<dbReference type="EMBL" id="JASKHM010000014">
    <property type="protein sequence ID" value="MEQ4485217.1"/>
    <property type="molecule type" value="Genomic_DNA"/>
</dbReference>
<evidence type="ECO:0000313" key="3">
    <source>
        <dbReference type="Proteomes" id="UP001493487"/>
    </source>
</evidence>
<dbReference type="RefSeq" id="WP_232187350.1">
    <property type="nucleotide sequence ID" value="NZ_JAIOAP010000012.1"/>
</dbReference>
<sequence length="186" mass="20983">MILDPRAGTHFTGKIFVVPHALDRAVEYFGVDRAQAPMHVMDLLRKSALLDPDVIAEDGNRGRLFVYKRTAFIVAPNEDTVITLYPQQTAAAAVIDGVQRVLHAALRTAQRKEAREIKRLNVRKAELAVERAECELRRIKTTSVRVVAQMDERLTEINEEIAEIDTLIYEAKREKTTLAKGLCAYI</sequence>
<keyword evidence="3" id="KW-1185">Reference proteome</keyword>
<dbReference type="Proteomes" id="UP001493487">
    <property type="component" value="Unassembled WGS sequence"/>
</dbReference>
<feature type="coiled-coil region" evidence="1">
    <location>
        <begin position="115"/>
        <end position="174"/>
    </location>
</feature>
<evidence type="ECO:0000313" key="2">
    <source>
        <dbReference type="EMBL" id="MEQ4485217.1"/>
    </source>
</evidence>
<accession>A0ABV1KYW9</accession>